<evidence type="ECO:0000256" key="7">
    <source>
        <dbReference type="ARBA" id="ARBA00023242"/>
    </source>
</evidence>
<dbReference type="InterPro" id="IPR059164">
    <property type="entry name" value="HAT_PRP39_C"/>
</dbReference>
<comment type="caution">
    <text evidence="12">The sequence shown here is derived from an EMBL/GenBank/DDBJ whole genome shotgun (WGS) entry which is preliminary data.</text>
</comment>
<dbReference type="Proteomes" id="UP000467840">
    <property type="component" value="Chromosome 1"/>
</dbReference>
<dbReference type="EMBL" id="JAAGAX010000011">
    <property type="protein sequence ID" value="KAF2297915.1"/>
    <property type="molecule type" value="Genomic_DNA"/>
</dbReference>
<evidence type="ECO:0000256" key="4">
    <source>
        <dbReference type="ARBA" id="ARBA00022728"/>
    </source>
</evidence>
<evidence type="ECO:0000256" key="8">
    <source>
        <dbReference type="ARBA" id="ARBA00037040"/>
    </source>
</evidence>
<feature type="domain" description="Pre-mRNA-splicing factor Syf1/CRNKL1-like C-terminal HAT-repeats" evidence="10">
    <location>
        <begin position="241"/>
        <end position="324"/>
    </location>
</feature>
<keyword evidence="7" id="KW-0539">Nucleus</keyword>
<feature type="domain" description="Pre-mRNA-splicing factor Syf1-like N-terminal HAT-repeats" evidence="11">
    <location>
        <begin position="79"/>
        <end position="224"/>
    </location>
</feature>
<dbReference type="SUPFAM" id="SSF48452">
    <property type="entry name" value="TPR-like"/>
    <property type="match status" value="3"/>
</dbReference>
<evidence type="ECO:0000256" key="2">
    <source>
        <dbReference type="ARBA" id="ARBA00008644"/>
    </source>
</evidence>
<dbReference type="SMART" id="SM00386">
    <property type="entry name" value="HAT"/>
    <property type="match status" value="12"/>
</dbReference>
<evidence type="ECO:0008006" key="14">
    <source>
        <dbReference type="Google" id="ProtNLM"/>
    </source>
</evidence>
<evidence type="ECO:0000256" key="6">
    <source>
        <dbReference type="ARBA" id="ARBA00023187"/>
    </source>
</evidence>
<evidence type="ECO:0000256" key="9">
    <source>
        <dbReference type="SAM" id="MobiDB-lite"/>
    </source>
</evidence>
<evidence type="ECO:0000256" key="1">
    <source>
        <dbReference type="ARBA" id="ARBA00004123"/>
    </source>
</evidence>
<evidence type="ECO:0000256" key="3">
    <source>
        <dbReference type="ARBA" id="ARBA00022664"/>
    </source>
</evidence>
<dbReference type="AlphaFoldDB" id="A0A6A6LBR7"/>
<dbReference type="PANTHER" id="PTHR11246:SF3">
    <property type="entry name" value="CROOKED NECK-LIKE PROTEIN 1"/>
    <property type="match status" value="1"/>
</dbReference>
<dbReference type="GO" id="GO:0071007">
    <property type="term" value="C:U2-type catalytic step 2 spliceosome"/>
    <property type="evidence" value="ECO:0007669"/>
    <property type="project" value="TreeGrafter"/>
</dbReference>
<dbReference type="GO" id="GO:0071011">
    <property type="term" value="C:precatalytic spliceosome"/>
    <property type="evidence" value="ECO:0007669"/>
    <property type="project" value="TreeGrafter"/>
</dbReference>
<evidence type="ECO:0000259" key="10">
    <source>
        <dbReference type="Pfam" id="PF23231"/>
    </source>
</evidence>
<keyword evidence="5" id="KW-0677">Repeat</keyword>
<proteinExistence type="inferred from homology"/>
<dbReference type="InterPro" id="IPR011990">
    <property type="entry name" value="TPR-like_helical_dom_sf"/>
</dbReference>
<dbReference type="InterPro" id="IPR045075">
    <property type="entry name" value="Syf1-like"/>
</dbReference>
<comment type="similarity">
    <text evidence="2">Belongs to the crooked-neck family.</text>
</comment>
<accession>A0A6A6LBR7</accession>
<organism evidence="12 13">
    <name type="scientific">Hevea brasiliensis</name>
    <name type="common">Para rubber tree</name>
    <name type="synonym">Siphonia brasiliensis</name>
    <dbReference type="NCBI Taxonomy" id="3981"/>
    <lineage>
        <taxon>Eukaryota</taxon>
        <taxon>Viridiplantae</taxon>
        <taxon>Streptophyta</taxon>
        <taxon>Embryophyta</taxon>
        <taxon>Tracheophyta</taxon>
        <taxon>Spermatophyta</taxon>
        <taxon>Magnoliopsida</taxon>
        <taxon>eudicotyledons</taxon>
        <taxon>Gunneridae</taxon>
        <taxon>Pentapetalae</taxon>
        <taxon>rosids</taxon>
        <taxon>fabids</taxon>
        <taxon>Malpighiales</taxon>
        <taxon>Euphorbiaceae</taxon>
        <taxon>Crotonoideae</taxon>
        <taxon>Micrandreae</taxon>
        <taxon>Hevea</taxon>
    </lineage>
</organism>
<comment type="function">
    <text evidence="8">Involved in pre-mRNA splicing and cell cycle progression. Required for the spliceosome assembly and initiation of the DNA replication.</text>
</comment>
<feature type="region of interest" description="Disordered" evidence="9">
    <location>
        <begin position="1"/>
        <end position="36"/>
    </location>
</feature>
<dbReference type="Pfam" id="PF23241">
    <property type="entry name" value="HAT_PRP39_C"/>
    <property type="match status" value="1"/>
</dbReference>
<evidence type="ECO:0000313" key="12">
    <source>
        <dbReference type="EMBL" id="KAF2297915.1"/>
    </source>
</evidence>
<feature type="domain" description="Pre-mRNA-splicing factor Syf1-like N-terminal HAT-repeats" evidence="11">
    <location>
        <begin position="327"/>
        <end position="450"/>
    </location>
</feature>
<sequence length="623" mass="74702">MSSAKDADPSLGYLTRKDTEVKLPRPTRVKNKTPAPIQITAEQILREARERQEAEIRPPKQKITDSTELADYRLRKRKEFEDLIRRVRWNISVWIKYAQWEESQKDFNRARSVWERALEVDYRNHTLWLKYAEVEMKNKFINHARNVWDRAVTLLPRVDQLWYKYIHMEEMLGNVAGARQIFERWMSWMPDQQGWLSYIKFELRYNEIERARGIFERFVQCHPKVSAWIRYAKFEMKNGEVARARNVYERAVEKLADDEEAEQLFVAFAEFEERCKETQRARCIYKFALDHIPKGRAEDLYRKFVSFEKQYGDKEGIEDAIVGKRRFQYEDEVRKNPLNYDSWFDYIRLEESVGSKERIREVYERAIANVPPAEEKRYWQRYIYLWINYALYEELDAEDMERTRDVYRECMNLIPHKKFSFAKIWLLAAQFEIRQLNLTGARQILGNAIGKAPKDKAYIDFEISEGEYDRTRHLYERLLDRTKHLKVWISYAEFEASAMEEVVEGADSLEEQKRKCIQNARRVFEKAINYFRTSAPELKEERAMLLEEWLNMESSFGYLGDVGLVQPKLPKKLKKRRPITSEDGLAGMEEFTDYVFPEETQAPNLKILEAAYRWKKQKISTED</sequence>
<evidence type="ECO:0000259" key="11">
    <source>
        <dbReference type="Pfam" id="PF23233"/>
    </source>
</evidence>
<dbReference type="PANTHER" id="PTHR11246">
    <property type="entry name" value="PRE-MRNA SPLICING FACTOR"/>
    <property type="match status" value="1"/>
</dbReference>
<comment type="subcellular location">
    <subcellularLocation>
        <location evidence="1">Nucleus</location>
    </subcellularLocation>
</comment>
<protein>
    <recommendedName>
        <fullName evidence="14">Crooked neck-like protein 1</fullName>
    </recommendedName>
</protein>
<dbReference type="InterPro" id="IPR003107">
    <property type="entry name" value="HAT"/>
</dbReference>
<dbReference type="Pfam" id="PF23233">
    <property type="entry name" value="HAT_Syf1_CNRKL1_N"/>
    <property type="match status" value="2"/>
</dbReference>
<dbReference type="FunFam" id="1.25.40.10:FF:001774">
    <property type="entry name" value="Crooked neck-like protein 1"/>
    <property type="match status" value="1"/>
</dbReference>
<dbReference type="FunFam" id="1.25.40.10:FF:000048">
    <property type="entry name" value="Cell cycle control protein"/>
    <property type="match status" value="1"/>
</dbReference>
<name>A0A6A6LBR7_HEVBR</name>
<gene>
    <name evidence="12" type="ORF">GH714_005367</name>
</gene>
<dbReference type="GO" id="GO:0000245">
    <property type="term" value="P:spliceosomal complex assembly"/>
    <property type="evidence" value="ECO:0007669"/>
    <property type="project" value="TreeGrafter"/>
</dbReference>
<dbReference type="GO" id="GO:0071014">
    <property type="term" value="C:post-mRNA release spliceosomal complex"/>
    <property type="evidence" value="ECO:0007669"/>
    <property type="project" value="TreeGrafter"/>
</dbReference>
<dbReference type="Pfam" id="PF23231">
    <property type="entry name" value="HAT_Syf1_CNRKL1_C"/>
    <property type="match status" value="1"/>
</dbReference>
<dbReference type="GO" id="GO:0000974">
    <property type="term" value="C:Prp19 complex"/>
    <property type="evidence" value="ECO:0007669"/>
    <property type="project" value="TreeGrafter"/>
</dbReference>
<dbReference type="Gene3D" id="1.25.40.10">
    <property type="entry name" value="Tetratricopeptide repeat domain"/>
    <property type="match status" value="2"/>
</dbReference>
<evidence type="ECO:0000256" key="5">
    <source>
        <dbReference type="ARBA" id="ARBA00022737"/>
    </source>
</evidence>
<keyword evidence="3" id="KW-0507">mRNA processing</keyword>
<dbReference type="InterPro" id="IPR055430">
    <property type="entry name" value="HAT_Syf1_CNRKL1_C"/>
</dbReference>
<dbReference type="InterPro" id="IPR055433">
    <property type="entry name" value="HAT_Syf1-like_N"/>
</dbReference>
<dbReference type="FunFam" id="1.25.40.10:FF:000796">
    <property type="entry name" value="Crooked neck pre-mRNA splicing factor 1"/>
    <property type="match status" value="1"/>
</dbReference>
<evidence type="ECO:0000313" key="13">
    <source>
        <dbReference type="Proteomes" id="UP000467840"/>
    </source>
</evidence>
<keyword evidence="6" id="KW-0508">mRNA splicing</keyword>
<reference evidence="12 13" key="1">
    <citation type="journal article" date="2020" name="Mol. Plant">
        <title>The Chromosome-Based Rubber Tree Genome Provides New Insights into Spurge Genome Evolution and Rubber Biosynthesis.</title>
        <authorList>
            <person name="Liu J."/>
            <person name="Shi C."/>
            <person name="Shi C.C."/>
            <person name="Li W."/>
            <person name="Zhang Q.J."/>
            <person name="Zhang Y."/>
            <person name="Li K."/>
            <person name="Lu H.F."/>
            <person name="Shi C."/>
            <person name="Zhu S.T."/>
            <person name="Xiao Z.Y."/>
            <person name="Nan H."/>
            <person name="Yue Y."/>
            <person name="Zhu X.G."/>
            <person name="Wu Y."/>
            <person name="Hong X.N."/>
            <person name="Fan G.Y."/>
            <person name="Tong Y."/>
            <person name="Zhang D."/>
            <person name="Mao C.L."/>
            <person name="Liu Y.L."/>
            <person name="Hao S.J."/>
            <person name="Liu W.Q."/>
            <person name="Lv M.Q."/>
            <person name="Zhang H.B."/>
            <person name="Liu Y."/>
            <person name="Hu-Tang G.R."/>
            <person name="Wang J.P."/>
            <person name="Wang J.H."/>
            <person name="Sun Y.H."/>
            <person name="Ni S.B."/>
            <person name="Chen W.B."/>
            <person name="Zhang X.C."/>
            <person name="Jiao Y.N."/>
            <person name="Eichler E.E."/>
            <person name="Li G.H."/>
            <person name="Liu X."/>
            <person name="Gao L.Z."/>
        </authorList>
    </citation>
    <scope>NUCLEOTIDE SEQUENCE [LARGE SCALE GENOMIC DNA]</scope>
    <source>
        <strain evidence="13">cv. GT1</strain>
        <tissue evidence="12">Leaf</tissue>
    </source>
</reference>
<keyword evidence="4" id="KW-0747">Spliceosome</keyword>
<keyword evidence="13" id="KW-1185">Reference proteome</keyword>